<name>A0ABT6Q2X4_9PROT</name>
<evidence type="ECO:0000256" key="4">
    <source>
        <dbReference type="ARBA" id="ARBA00023002"/>
    </source>
</evidence>
<reference evidence="8" key="1">
    <citation type="submission" date="2023-05" db="EMBL/GenBank/DDBJ databases">
        <title>Whole genome sequence of Commensalibacter sp.</title>
        <authorList>
            <person name="Charoenyingcharoen P."/>
            <person name="Yukphan P."/>
        </authorList>
    </citation>
    <scope>NUCLEOTIDE SEQUENCE</scope>
    <source>
        <strain evidence="8">TBRC 16381</strain>
    </source>
</reference>
<feature type="binding site" evidence="5">
    <location>
        <position position="327"/>
    </location>
    <ligand>
        <name>substrate</name>
    </ligand>
</feature>
<dbReference type="InterPro" id="IPR001692">
    <property type="entry name" value="Histidinol_DH_CS"/>
</dbReference>
<dbReference type="Gene3D" id="3.40.50.1980">
    <property type="entry name" value="Nitrogenase molybdenum iron protein domain"/>
    <property type="match status" value="2"/>
</dbReference>
<evidence type="ECO:0000313" key="8">
    <source>
        <dbReference type="EMBL" id="MDI2091477.1"/>
    </source>
</evidence>
<dbReference type="SUPFAM" id="SSF53720">
    <property type="entry name" value="ALDH-like"/>
    <property type="match status" value="1"/>
</dbReference>
<dbReference type="InterPro" id="IPR012131">
    <property type="entry name" value="Hstdl_DH"/>
</dbReference>
<dbReference type="PROSITE" id="PS00611">
    <property type="entry name" value="HISOL_DEHYDROGENASE"/>
    <property type="match status" value="1"/>
</dbReference>
<proteinExistence type="inferred from homology"/>
<comment type="cofactor">
    <cofactor evidence="5">
        <name>Zn(2+)</name>
        <dbReference type="ChEBI" id="CHEBI:29105"/>
    </cofactor>
    <text evidence="5">Binds 1 zinc ion per subunit.</text>
</comment>
<feature type="binding site" evidence="5">
    <location>
        <position position="190"/>
    </location>
    <ligand>
        <name>NAD(+)</name>
        <dbReference type="ChEBI" id="CHEBI:57540"/>
    </ligand>
</feature>
<feature type="binding site" evidence="5">
    <location>
        <position position="258"/>
    </location>
    <ligand>
        <name>Zn(2+)</name>
        <dbReference type="ChEBI" id="CHEBI:29105"/>
    </ligand>
</feature>
<feature type="binding site" evidence="5">
    <location>
        <position position="419"/>
    </location>
    <ligand>
        <name>Zn(2+)</name>
        <dbReference type="ChEBI" id="CHEBI:29105"/>
    </ligand>
</feature>
<comment type="caution">
    <text evidence="8">The sequence shown here is derived from an EMBL/GenBank/DDBJ whole genome shotgun (WGS) entry which is preliminary data.</text>
</comment>
<dbReference type="NCBIfam" id="TIGR00069">
    <property type="entry name" value="hisD"/>
    <property type="match status" value="1"/>
</dbReference>
<keyword evidence="3 5" id="KW-0862">Zinc</keyword>
<feature type="binding site" evidence="5">
    <location>
        <position position="419"/>
    </location>
    <ligand>
        <name>substrate</name>
    </ligand>
</feature>
<feature type="binding site" evidence="5">
    <location>
        <position position="360"/>
    </location>
    <ligand>
        <name>substrate</name>
    </ligand>
</feature>
<protein>
    <recommendedName>
        <fullName evidence="5">Histidinol dehydrogenase</fullName>
        <shortName evidence="5">HDH</shortName>
        <ecNumber evidence="5">1.1.1.23</ecNumber>
    </recommendedName>
</protein>
<dbReference type="GO" id="GO:0004399">
    <property type="term" value="F:histidinol dehydrogenase activity"/>
    <property type="evidence" value="ECO:0007669"/>
    <property type="project" value="UniProtKB-EC"/>
</dbReference>
<evidence type="ECO:0000256" key="5">
    <source>
        <dbReference type="HAMAP-Rule" id="MF_01024"/>
    </source>
</evidence>
<feature type="active site" description="Proton acceptor" evidence="5">
    <location>
        <position position="327"/>
    </location>
</feature>
<evidence type="ECO:0000256" key="3">
    <source>
        <dbReference type="ARBA" id="ARBA00022833"/>
    </source>
</evidence>
<dbReference type="HAMAP" id="MF_01024">
    <property type="entry name" value="HisD"/>
    <property type="match status" value="1"/>
</dbReference>
<dbReference type="EMBL" id="JASBAO010000001">
    <property type="protein sequence ID" value="MDI2091477.1"/>
    <property type="molecule type" value="Genomic_DNA"/>
</dbReference>
<comment type="function">
    <text evidence="5">Catalyzes the sequential NAD-dependent oxidations of L-histidinol to L-histidinaldehyde and then to L-histidine.</text>
</comment>
<feature type="binding site" evidence="5">
    <location>
        <position position="213"/>
    </location>
    <ligand>
        <name>NAD(+)</name>
        <dbReference type="ChEBI" id="CHEBI:57540"/>
    </ligand>
</feature>
<evidence type="ECO:0000256" key="1">
    <source>
        <dbReference type="ARBA" id="ARBA00010178"/>
    </source>
</evidence>
<dbReference type="PANTHER" id="PTHR21256">
    <property type="entry name" value="HISTIDINOL DEHYDROGENASE HDH"/>
    <property type="match status" value="1"/>
</dbReference>
<evidence type="ECO:0000256" key="6">
    <source>
        <dbReference type="PIRNR" id="PIRNR000099"/>
    </source>
</evidence>
<keyword evidence="5" id="KW-0028">Amino-acid biosynthesis</keyword>
<dbReference type="EC" id="1.1.1.23" evidence="5"/>
<dbReference type="InterPro" id="IPR022695">
    <property type="entry name" value="Histidinol_DH_monofunct"/>
</dbReference>
<dbReference type="Gene3D" id="1.20.5.1300">
    <property type="match status" value="1"/>
</dbReference>
<organism evidence="8 9">
    <name type="scientific">Commensalibacter oyaizuii</name>
    <dbReference type="NCBI Taxonomy" id="3043873"/>
    <lineage>
        <taxon>Bacteria</taxon>
        <taxon>Pseudomonadati</taxon>
        <taxon>Pseudomonadota</taxon>
        <taxon>Alphaproteobacteria</taxon>
        <taxon>Acetobacterales</taxon>
        <taxon>Acetobacteraceae</taxon>
    </lineage>
</organism>
<dbReference type="RefSeq" id="WP_281448568.1">
    <property type="nucleotide sequence ID" value="NZ_JASBAO010000001.1"/>
</dbReference>
<feature type="binding site" evidence="5">
    <location>
        <position position="258"/>
    </location>
    <ligand>
        <name>substrate</name>
    </ligand>
</feature>
<dbReference type="PANTHER" id="PTHR21256:SF2">
    <property type="entry name" value="HISTIDINE BIOSYNTHESIS TRIFUNCTIONAL PROTEIN"/>
    <property type="match status" value="1"/>
</dbReference>
<evidence type="ECO:0000256" key="7">
    <source>
        <dbReference type="RuleBase" id="RU004175"/>
    </source>
</evidence>
<keyword evidence="2 5" id="KW-0479">Metal-binding</keyword>
<evidence type="ECO:0000313" key="9">
    <source>
        <dbReference type="Proteomes" id="UP001431634"/>
    </source>
</evidence>
<comment type="catalytic activity">
    <reaction evidence="5">
        <text>L-histidinol + 2 NAD(+) + H2O = L-histidine + 2 NADH + 3 H(+)</text>
        <dbReference type="Rhea" id="RHEA:20641"/>
        <dbReference type="ChEBI" id="CHEBI:15377"/>
        <dbReference type="ChEBI" id="CHEBI:15378"/>
        <dbReference type="ChEBI" id="CHEBI:57540"/>
        <dbReference type="ChEBI" id="CHEBI:57595"/>
        <dbReference type="ChEBI" id="CHEBI:57699"/>
        <dbReference type="ChEBI" id="CHEBI:57945"/>
        <dbReference type="EC" id="1.1.1.23"/>
    </reaction>
</comment>
<feature type="binding site" evidence="5">
    <location>
        <position position="261"/>
    </location>
    <ligand>
        <name>Zn(2+)</name>
        <dbReference type="ChEBI" id="CHEBI:29105"/>
    </ligand>
</feature>
<comment type="pathway">
    <text evidence="5">Amino-acid biosynthesis; L-histidine biosynthesis; L-histidine from 5-phospho-alpha-D-ribose 1-diphosphate: step 9/9.</text>
</comment>
<dbReference type="PRINTS" id="PR00083">
    <property type="entry name" value="HOLDHDRGNASE"/>
</dbReference>
<evidence type="ECO:0000256" key="2">
    <source>
        <dbReference type="ARBA" id="ARBA00022723"/>
    </source>
</evidence>
<dbReference type="CDD" id="cd06572">
    <property type="entry name" value="Histidinol_dh"/>
    <property type="match status" value="1"/>
</dbReference>
<keyword evidence="5" id="KW-0520">NAD</keyword>
<sequence length="432" mass="46950">MQYLFVTQPNFQKAFNHLLAARAMDTSAVKQPVTDILNRIKAHGDTALCEYTTKFDRLSITSQQLRITNEEIEQAYQRTSKELLDALNVAASRIKAFHEKQLPPDLHYNDESGFELGYHWRPMDSAGLYVPGGTAAYPSSVLMNAIPAKVAGVKRLAMCVPSPDGHLNPLVLAAAHTVGITEIYRIGGAQAIAALAFGTQTIAPVDYIVGPGNAYVAEAKRQVYGLVGIDSVAGPSEVVVLADCNNDPTHIALDLLAQAEHDKMAQSVFITNDEAFADQVVNAVEQQLQVLSRQEIARASWENHGAVIVVEDWSQAAELINQIAPEHLELMLEDPDILFNEIRHAGTIFVGKWCPEAIGDYVGGPNHVLPTSRTARFSSGLSVFDFMKRTTFLKSNKKGIQTVGPAAVAIANTEGLTAHALSISQRLKSLSK</sequence>
<feature type="binding site" evidence="5">
    <location>
        <position position="414"/>
    </location>
    <ligand>
        <name>substrate</name>
    </ligand>
</feature>
<feature type="binding site" evidence="5">
    <location>
        <position position="236"/>
    </location>
    <ligand>
        <name>substrate</name>
    </ligand>
</feature>
<gene>
    <name evidence="5 8" type="primary">hisD</name>
    <name evidence="8" type="ORF">QJV27_08885</name>
</gene>
<feature type="binding site" evidence="5">
    <location>
        <position position="360"/>
    </location>
    <ligand>
        <name>Zn(2+)</name>
        <dbReference type="ChEBI" id="CHEBI:29105"/>
    </ligand>
</feature>
<dbReference type="InterPro" id="IPR016161">
    <property type="entry name" value="Ald_DH/histidinol_DH"/>
</dbReference>
<dbReference type="Pfam" id="PF00815">
    <property type="entry name" value="Histidinol_dh"/>
    <property type="match status" value="1"/>
</dbReference>
<keyword evidence="5" id="KW-0368">Histidine biosynthesis</keyword>
<keyword evidence="4 5" id="KW-0560">Oxidoreductase</keyword>
<feature type="binding site" evidence="5">
    <location>
        <position position="261"/>
    </location>
    <ligand>
        <name>substrate</name>
    </ligand>
</feature>
<dbReference type="Proteomes" id="UP001431634">
    <property type="component" value="Unassembled WGS sequence"/>
</dbReference>
<accession>A0ABT6Q2X4</accession>
<feature type="active site" description="Proton acceptor" evidence="5">
    <location>
        <position position="326"/>
    </location>
</feature>
<keyword evidence="9" id="KW-1185">Reference proteome</keyword>
<comment type="similarity">
    <text evidence="1 5 6 7">Belongs to the histidinol dehydrogenase family.</text>
</comment>
<dbReference type="PIRSF" id="PIRSF000099">
    <property type="entry name" value="Histidinol_dh"/>
    <property type="match status" value="1"/>
</dbReference>
<feature type="binding site" evidence="5">
    <location>
        <position position="129"/>
    </location>
    <ligand>
        <name>NAD(+)</name>
        <dbReference type="ChEBI" id="CHEBI:57540"/>
    </ligand>
</feature>